<evidence type="ECO:0000313" key="2">
    <source>
        <dbReference type="Proteomes" id="UP001430356"/>
    </source>
</evidence>
<accession>A0AAW0F1H6</accession>
<dbReference type="Proteomes" id="UP001430356">
    <property type="component" value="Unassembled WGS sequence"/>
</dbReference>
<reference evidence="1 2" key="1">
    <citation type="journal article" date="2021" name="MBio">
        <title>A New Model Trypanosomatid, Novymonas esmeraldas: Genomic Perception of Its 'Candidatus Pandoraea novymonadis' Endosymbiont.</title>
        <authorList>
            <person name="Zakharova A."/>
            <person name="Saura A."/>
            <person name="Butenko A."/>
            <person name="Podesvova L."/>
            <person name="Warmusova S."/>
            <person name="Kostygov A.Y."/>
            <person name="Nenarokova A."/>
            <person name="Lukes J."/>
            <person name="Opperdoes F.R."/>
            <person name="Yurchenko V."/>
        </authorList>
    </citation>
    <scope>NUCLEOTIDE SEQUENCE [LARGE SCALE GENOMIC DNA]</scope>
    <source>
        <strain evidence="1 2">E262AT.01</strain>
    </source>
</reference>
<organism evidence="1 2">
    <name type="scientific">Novymonas esmeraldas</name>
    <dbReference type="NCBI Taxonomy" id="1808958"/>
    <lineage>
        <taxon>Eukaryota</taxon>
        <taxon>Discoba</taxon>
        <taxon>Euglenozoa</taxon>
        <taxon>Kinetoplastea</taxon>
        <taxon>Metakinetoplastina</taxon>
        <taxon>Trypanosomatida</taxon>
        <taxon>Trypanosomatidae</taxon>
        <taxon>Novymonas</taxon>
    </lineage>
</organism>
<protein>
    <submittedName>
        <fullName evidence="1">Uncharacterized protein</fullName>
    </submittedName>
</protein>
<keyword evidence="2" id="KW-1185">Reference proteome</keyword>
<gene>
    <name evidence="1" type="ORF">NESM_000072700</name>
</gene>
<comment type="caution">
    <text evidence="1">The sequence shown here is derived from an EMBL/GenBank/DDBJ whole genome shotgun (WGS) entry which is preliminary data.</text>
</comment>
<name>A0AAW0F1H6_9TRYP</name>
<evidence type="ECO:0000313" key="1">
    <source>
        <dbReference type="EMBL" id="KAK7200213.1"/>
    </source>
</evidence>
<dbReference type="AlphaFoldDB" id="A0AAW0F1H6"/>
<dbReference type="EMBL" id="JAECZO010000004">
    <property type="protein sequence ID" value="KAK7200213.1"/>
    <property type="molecule type" value="Genomic_DNA"/>
</dbReference>
<sequence>MPRLVRAPRRVTEDCAALTMPKAVPQSSSSLAAQSLACLWRRLLHGYVHFTQPGCDPFVTDAPTALGVDADGDVALDALWTAGFAAGTSASEALIVHLFLANEHFDAVSWIIAFCLIDRLQLNHYVHQRLRNLSFWQPAGNDAYGRLRLPRVRHTQLLFTAYSLAFKWHLDYSVSVKYLTNLLPHTHHARAHILHHTIKQEVLLLGTLEFNCAVSETHVLQLLDHFLTASERSYVLQVVHPG</sequence>
<proteinExistence type="predicted"/>